<dbReference type="RefSeq" id="WP_014776752.1">
    <property type="nucleotide sequence ID" value="NC_018012.1"/>
</dbReference>
<dbReference type="STRING" id="765911.Thivi_0170"/>
<keyword evidence="3" id="KW-1185">Reference proteome</keyword>
<sequence>MSDPSLSFFKTFVALYQEIIAHDGYGDIEVNIRLLPGRKKEVRLRCGREYRYLVVAPSSRNARKRYRVIEECPGDPGYRGPERRSTFDRRDDGSPRRNKSQRRDFRLERRIKPERRRGRGRRHDD</sequence>
<proteinExistence type="predicted"/>
<accession>I3Y5H6</accession>
<dbReference type="AlphaFoldDB" id="I3Y5H6"/>
<evidence type="ECO:0000256" key="1">
    <source>
        <dbReference type="SAM" id="MobiDB-lite"/>
    </source>
</evidence>
<protein>
    <submittedName>
        <fullName evidence="2">Uncharacterized protein</fullName>
    </submittedName>
</protein>
<gene>
    <name evidence="2" type="ordered locus">Thivi_0170</name>
</gene>
<dbReference type="KEGG" id="tvi:Thivi_0170"/>
<dbReference type="HOGENOM" id="CLU_1991661_0_0_6"/>
<evidence type="ECO:0000313" key="2">
    <source>
        <dbReference type="EMBL" id="AFL72244.1"/>
    </source>
</evidence>
<name>I3Y5H6_THIV6</name>
<feature type="compositionally biased region" description="Basic residues" evidence="1">
    <location>
        <begin position="112"/>
        <end position="125"/>
    </location>
</feature>
<feature type="compositionally biased region" description="Basic and acidic residues" evidence="1">
    <location>
        <begin position="80"/>
        <end position="111"/>
    </location>
</feature>
<organism evidence="2 3">
    <name type="scientific">Thiocystis violascens (strain ATCC 17096 / DSM 198 / 6111)</name>
    <name type="common">Chromatium violascens</name>
    <dbReference type="NCBI Taxonomy" id="765911"/>
    <lineage>
        <taxon>Bacteria</taxon>
        <taxon>Pseudomonadati</taxon>
        <taxon>Pseudomonadota</taxon>
        <taxon>Gammaproteobacteria</taxon>
        <taxon>Chromatiales</taxon>
        <taxon>Chromatiaceae</taxon>
        <taxon>Thiocystis</taxon>
    </lineage>
</organism>
<dbReference type="EMBL" id="CP003154">
    <property type="protein sequence ID" value="AFL72244.1"/>
    <property type="molecule type" value="Genomic_DNA"/>
</dbReference>
<reference evidence="2 3" key="1">
    <citation type="submission" date="2012-06" db="EMBL/GenBank/DDBJ databases">
        <title>Complete sequence of Thiocystis violascens DSM 198.</title>
        <authorList>
            <consortium name="US DOE Joint Genome Institute"/>
            <person name="Lucas S."/>
            <person name="Han J."/>
            <person name="Lapidus A."/>
            <person name="Cheng J.-F."/>
            <person name="Goodwin L."/>
            <person name="Pitluck S."/>
            <person name="Peters L."/>
            <person name="Ovchinnikova G."/>
            <person name="Teshima H."/>
            <person name="Detter J.C."/>
            <person name="Han C."/>
            <person name="Tapia R."/>
            <person name="Land M."/>
            <person name="Hauser L."/>
            <person name="Kyrpides N."/>
            <person name="Ivanova N."/>
            <person name="Pagani I."/>
            <person name="Vogl K."/>
            <person name="Liu Z."/>
            <person name="Frigaard N.-U."/>
            <person name="Bryant D."/>
            <person name="Woyke T."/>
        </authorList>
    </citation>
    <scope>NUCLEOTIDE SEQUENCE [LARGE SCALE GENOMIC DNA]</scope>
    <source>
        <strain evidence="3">ATCC 17096 / DSM 198 / 6111</strain>
    </source>
</reference>
<feature type="region of interest" description="Disordered" evidence="1">
    <location>
        <begin position="67"/>
        <end position="125"/>
    </location>
</feature>
<dbReference type="Proteomes" id="UP000006062">
    <property type="component" value="Chromosome"/>
</dbReference>
<evidence type="ECO:0000313" key="3">
    <source>
        <dbReference type="Proteomes" id="UP000006062"/>
    </source>
</evidence>